<dbReference type="GO" id="GO:0008270">
    <property type="term" value="F:zinc ion binding"/>
    <property type="evidence" value="ECO:0007669"/>
    <property type="project" value="UniProtKB-UniRule"/>
</dbReference>
<dbReference type="GO" id="GO:0002161">
    <property type="term" value="F:aminoacyl-tRNA deacylase activity"/>
    <property type="evidence" value="ECO:0007669"/>
    <property type="project" value="TreeGrafter"/>
</dbReference>
<comment type="cofactor">
    <cofactor evidence="9">
        <name>Zn(2+)</name>
        <dbReference type="ChEBI" id="CHEBI:29105"/>
    </cofactor>
    <text evidence="9">Binds 1 zinc ion per subunit.</text>
</comment>
<feature type="binding site" evidence="9">
    <location>
        <position position="620"/>
    </location>
    <ligand>
        <name>Zn(2+)</name>
        <dbReference type="ChEBI" id="CHEBI:29105"/>
    </ligand>
</feature>
<keyword evidence="4 9" id="KW-0547">Nucleotide-binding</keyword>
<keyword evidence="12" id="KW-1185">Reference proteome</keyword>
<keyword evidence="6 9" id="KW-0694">RNA-binding</keyword>
<dbReference type="GO" id="GO:0004813">
    <property type="term" value="F:alanine-tRNA ligase activity"/>
    <property type="evidence" value="ECO:0007669"/>
    <property type="project" value="UniProtKB-UniRule"/>
</dbReference>
<evidence type="ECO:0000256" key="4">
    <source>
        <dbReference type="ARBA" id="ARBA00022741"/>
    </source>
</evidence>
<comment type="similarity">
    <text evidence="1 9">Belongs to the class-II aminoacyl-tRNA synthetase family.</text>
</comment>
<gene>
    <name evidence="9" type="primary">ALA1</name>
    <name evidence="11" type="ORF">LPJ61_000994</name>
</gene>
<dbReference type="EC" id="6.1.1.7" evidence="9"/>
<comment type="catalytic activity">
    <reaction evidence="9">
        <text>tRNA(Ala) + L-alanine + ATP = L-alanyl-tRNA(Ala) + AMP + diphosphate</text>
        <dbReference type="Rhea" id="RHEA:12540"/>
        <dbReference type="Rhea" id="RHEA-COMP:9657"/>
        <dbReference type="Rhea" id="RHEA-COMP:9923"/>
        <dbReference type="ChEBI" id="CHEBI:30616"/>
        <dbReference type="ChEBI" id="CHEBI:33019"/>
        <dbReference type="ChEBI" id="CHEBI:57972"/>
        <dbReference type="ChEBI" id="CHEBI:78442"/>
        <dbReference type="ChEBI" id="CHEBI:78497"/>
        <dbReference type="ChEBI" id="CHEBI:456215"/>
        <dbReference type="EC" id="6.1.1.7"/>
    </reaction>
</comment>
<dbReference type="PRINTS" id="PR00980">
    <property type="entry name" value="TRNASYNTHALA"/>
</dbReference>
<dbReference type="InterPro" id="IPR018164">
    <property type="entry name" value="Ala-tRNA-synth_IIc_N"/>
</dbReference>
<dbReference type="SUPFAM" id="SSF101353">
    <property type="entry name" value="Putative anticodon-binding domain of alanyl-tRNA synthetase (AlaRS)"/>
    <property type="match status" value="1"/>
</dbReference>
<evidence type="ECO:0000256" key="6">
    <source>
        <dbReference type="ARBA" id="ARBA00022884"/>
    </source>
</evidence>
<dbReference type="GO" id="GO:0000049">
    <property type="term" value="F:tRNA binding"/>
    <property type="evidence" value="ECO:0007669"/>
    <property type="project" value="UniProtKB-KW"/>
</dbReference>
<dbReference type="SUPFAM" id="SSF55681">
    <property type="entry name" value="Class II aaRS and biotin synthetases"/>
    <property type="match status" value="1"/>
</dbReference>
<evidence type="ECO:0000256" key="9">
    <source>
        <dbReference type="HAMAP-Rule" id="MF_03133"/>
    </source>
</evidence>
<comment type="function">
    <text evidence="9">Catalyzes the attachment of alanine to tRNA(Ala) in a two-step reaction: alanine is first activated by ATP to form Ala-AMP and then transferred to the acceptor end of tRNA(Ala). Also edits incorrectly charged tRNA(Ala) via its editing domain.</text>
</comment>
<keyword evidence="8 9" id="KW-0030">Aminoacyl-tRNA synthetase</keyword>
<dbReference type="GO" id="GO:0005829">
    <property type="term" value="C:cytosol"/>
    <property type="evidence" value="ECO:0007669"/>
    <property type="project" value="TreeGrafter"/>
</dbReference>
<evidence type="ECO:0000256" key="3">
    <source>
        <dbReference type="ARBA" id="ARBA00022598"/>
    </source>
</evidence>
<dbReference type="CDD" id="cd00673">
    <property type="entry name" value="AlaRS_core"/>
    <property type="match status" value="1"/>
</dbReference>
<accession>A0A9W8D137</accession>
<dbReference type="Pfam" id="PF01411">
    <property type="entry name" value="tRNA-synt_2c"/>
    <property type="match status" value="1"/>
</dbReference>
<evidence type="ECO:0000256" key="1">
    <source>
        <dbReference type="ARBA" id="ARBA00008226"/>
    </source>
</evidence>
<comment type="caution">
    <text evidence="11">The sequence shown here is derived from an EMBL/GenBank/DDBJ whole genome shotgun (WGS) entry which is preliminary data.</text>
</comment>
<evidence type="ECO:0000256" key="8">
    <source>
        <dbReference type="ARBA" id="ARBA00023146"/>
    </source>
</evidence>
<feature type="binding site" evidence="9">
    <location>
        <position position="726"/>
    </location>
    <ligand>
        <name>Zn(2+)</name>
        <dbReference type="ChEBI" id="CHEBI:29105"/>
    </ligand>
</feature>
<dbReference type="GO" id="GO:0070143">
    <property type="term" value="P:mitochondrial alanyl-tRNA aminoacylation"/>
    <property type="evidence" value="ECO:0007669"/>
    <property type="project" value="UniProtKB-UniRule"/>
</dbReference>
<evidence type="ECO:0000313" key="12">
    <source>
        <dbReference type="Proteomes" id="UP001143981"/>
    </source>
</evidence>
<dbReference type="InterPro" id="IPR018163">
    <property type="entry name" value="Thr/Ala-tRNA-synth_IIc_edit"/>
</dbReference>
<dbReference type="PANTHER" id="PTHR11777:SF9">
    <property type="entry name" value="ALANINE--TRNA LIGASE, CYTOPLASMIC"/>
    <property type="match status" value="1"/>
</dbReference>
<keyword evidence="9" id="KW-0963">Cytoplasm</keyword>
<comment type="subcellular location">
    <subcellularLocation>
        <location evidence="9">Mitochondrion</location>
    </subcellularLocation>
    <subcellularLocation>
        <location evidence="9">Cytoplasm</location>
    </subcellularLocation>
</comment>
<comment type="domain">
    <text evidence="9">Consists of three domains; the N-terminal catalytic domain, the editing domain and the C-terminal C-Ala domain. The editing domain removes incorrectly charged amino acids, while the C-Ala domain, along with tRNA(Ala), serves as a bridge to cooperatively bring together the editing and aminoacylation centers thus stimulating deacylation of misacylated tRNAs.</text>
</comment>
<dbReference type="OrthoDB" id="2423964at2759"/>
<evidence type="ECO:0000313" key="11">
    <source>
        <dbReference type="EMBL" id="KAJ1734573.1"/>
    </source>
</evidence>
<dbReference type="PROSITE" id="PS50860">
    <property type="entry name" value="AA_TRNA_LIGASE_II_ALA"/>
    <property type="match status" value="1"/>
</dbReference>
<keyword evidence="9" id="KW-0862">Zinc</keyword>
<dbReference type="PANTHER" id="PTHR11777">
    <property type="entry name" value="ALANYL-TRNA SYNTHETASE"/>
    <property type="match status" value="1"/>
</dbReference>
<proteinExistence type="inferred from homology"/>
<keyword evidence="9" id="KW-0496">Mitochondrion</keyword>
<feature type="binding site" evidence="9">
    <location>
        <position position="624"/>
    </location>
    <ligand>
        <name>Zn(2+)</name>
        <dbReference type="ChEBI" id="CHEBI:29105"/>
    </ligand>
</feature>
<dbReference type="SMART" id="SM00863">
    <property type="entry name" value="tRNA_SAD"/>
    <property type="match status" value="1"/>
</dbReference>
<dbReference type="FunFam" id="3.30.980.10:FF:000004">
    <property type="entry name" value="Alanine--tRNA ligase, cytoplasmic"/>
    <property type="match status" value="1"/>
</dbReference>
<dbReference type="GO" id="GO:0005739">
    <property type="term" value="C:mitochondrion"/>
    <property type="evidence" value="ECO:0007669"/>
    <property type="project" value="UniProtKB-SubCell"/>
</dbReference>
<dbReference type="Pfam" id="PF07973">
    <property type="entry name" value="tRNA_SAD"/>
    <property type="match status" value="1"/>
</dbReference>
<sequence>MTAGLLLSGLRGPPARVSVKHPGCLAPCRRARCLSHMSAGEIRRRYVDFFVRNGHSPLESAPIVPKGDRSLLFTNAGMVPFKQYFVDPSTAPHRLVTTVQKCVRAGGKHNDLDQVGFTPRHHTFFEMLGNFSFGAYDKRAAIHMAWRFVWEELKLPADLLRVTVLESDSEAHAIWTGDIGLDPRRVVRRGPADNFWSMGAGEGPCGPCTEIFWDTKDPRYAEDDEERWLEFWNLVFMQFHRDADGQLRPLATPCIDTGMGLERVASIMQGKSNNFDTDEFQIIIDGIRRLERPAAVHALAPGRALAYRRIVADHLRAAAFLIAEGVYPSNTGRGYVLRRIIRRAVRAGRMLGIDGPVLPALYPSLDAAMGSAYPMLTERLGPITEALRAEERIFAKALDGGMAHLERIFACAAGASPRTVSGADAFALYDTHGFPVDLTQIIARDHGWSVDVDGFSRLQSESRQRSRASWRGGSPATGSMAGELDAAATTWCEDGVASRFCGYGIDPEANTAAVESRVVAFRALPNGDGLAVIDPCPFYALGGGQEADMGTVTVASNCGGGDSGNPAREFVVRRAVAVPGGQLTVVHLAAAAEMQHMFGTGQPVSAAVDMARRRGNAVHHTATHLLHAALRRVVGGTVAQAGSLVHPGGLRFDFTSGALSDEQLREVERVVNDAALSNADVSVSDMPLAEAQAMGAMALFTEKYSADCVRVVQVPGMSAELCSGTHLRSTRAVFPFQIVSEGSIGAGTRRIEAVAGVAGAAWLQEQAAHARDAARVLGAAAPSDLRAKAQRAIDRNRALSSAADGWLRVAAVNAKAVATRATALGAAAIPAVIHLMPPSEHSTAGDGNVPRFVAERACHIRNTQPQSAHVVICGKAVALAVSTDRFPGVAAGGLLRELFRKLPGRGGGQGALAQGQLASAVTHAAQLAALEDVPA</sequence>
<organism evidence="11 12">
    <name type="scientific">Coemansia biformis</name>
    <dbReference type="NCBI Taxonomy" id="1286918"/>
    <lineage>
        <taxon>Eukaryota</taxon>
        <taxon>Fungi</taxon>
        <taxon>Fungi incertae sedis</taxon>
        <taxon>Zoopagomycota</taxon>
        <taxon>Kickxellomycotina</taxon>
        <taxon>Kickxellomycetes</taxon>
        <taxon>Kickxellales</taxon>
        <taxon>Kickxellaceae</taxon>
        <taxon>Coemansia</taxon>
    </lineage>
</organism>
<evidence type="ECO:0000256" key="5">
    <source>
        <dbReference type="ARBA" id="ARBA00022840"/>
    </source>
</evidence>
<dbReference type="InterPro" id="IPR045864">
    <property type="entry name" value="aa-tRNA-synth_II/BPL/LPL"/>
</dbReference>
<dbReference type="NCBIfam" id="TIGR00344">
    <property type="entry name" value="alaS"/>
    <property type="match status" value="1"/>
</dbReference>
<name>A0A9W8D137_9FUNG</name>
<dbReference type="EMBL" id="JANBOI010000067">
    <property type="protein sequence ID" value="KAJ1734573.1"/>
    <property type="molecule type" value="Genomic_DNA"/>
</dbReference>
<comment type="subunit">
    <text evidence="9">Monomer.</text>
</comment>
<reference evidence="11" key="1">
    <citation type="submission" date="2022-07" db="EMBL/GenBank/DDBJ databases">
        <title>Phylogenomic reconstructions and comparative analyses of Kickxellomycotina fungi.</title>
        <authorList>
            <person name="Reynolds N.K."/>
            <person name="Stajich J.E."/>
            <person name="Barry K."/>
            <person name="Grigoriev I.V."/>
            <person name="Crous P."/>
            <person name="Smith M.E."/>
        </authorList>
    </citation>
    <scope>NUCLEOTIDE SEQUENCE</scope>
    <source>
        <strain evidence="11">BCRC 34381</strain>
    </source>
</reference>
<dbReference type="Proteomes" id="UP001143981">
    <property type="component" value="Unassembled WGS sequence"/>
</dbReference>
<keyword evidence="9" id="KW-0479">Metal-binding</keyword>
<dbReference type="HAMAP" id="MF_00036_B">
    <property type="entry name" value="Ala_tRNA_synth_B"/>
    <property type="match status" value="1"/>
</dbReference>
<dbReference type="InterPro" id="IPR002318">
    <property type="entry name" value="Ala-tRNA-lgiase_IIc"/>
</dbReference>
<dbReference type="SUPFAM" id="SSF55186">
    <property type="entry name" value="ThrRS/AlaRS common domain"/>
    <property type="match status" value="1"/>
</dbReference>
<dbReference type="InterPro" id="IPR018162">
    <property type="entry name" value="Ala-tRNA-ligase_IIc_anticod-bd"/>
</dbReference>
<keyword evidence="2 9" id="KW-0820">tRNA-binding</keyword>
<dbReference type="AlphaFoldDB" id="A0A9W8D137"/>
<feature type="binding site" evidence="9">
    <location>
        <position position="722"/>
    </location>
    <ligand>
        <name>Zn(2+)</name>
        <dbReference type="ChEBI" id="CHEBI:29105"/>
    </ligand>
</feature>
<dbReference type="InterPro" id="IPR018165">
    <property type="entry name" value="Ala-tRNA-synth_IIc_core"/>
</dbReference>
<evidence type="ECO:0000256" key="7">
    <source>
        <dbReference type="ARBA" id="ARBA00022917"/>
    </source>
</evidence>
<dbReference type="Gene3D" id="3.30.54.20">
    <property type="match status" value="1"/>
</dbReference>
<dbReference type="InterPro" id="IPR023033">
    <property type="entry name" value="Ala_tRNA_ligase_euk/bac"/>
</dbReference>
<evidence type="ECO:0000256" key="2">
    <source>
        <dbReference type="ARBA" id="ARBA00022555"/>
    </source>
</evidence>
<evidence type="ECO:0000259" key="10">
    <source>
        <dbReference type="PROSITE" id="PS50860"/>
    </source>
</evidence>
<dbReference type="InterPro" id="IPR050058">
    <property type="entry name" value="Ala-tRNA_ligase"/>
</dbReference>
<keyword evidence="7 9" id="KW-0648">Protein biosynthesis</keyword>
<dbReference type="InterPro" id="IPR012947">
    <property type="entry name" value="tRNA_SAD"/>
</dbReference>
<dbReference type="Gene3D" id="3.30.930.10">
    <property type="entry name" value="Bira Bifunctional Protein, Domain 2"/>
    <property type="match status" value="1"/>
</dbReference>
<dbReference type="GO" id="GO:0005524">
    <property type="term" value="F:ATP binding"/>
    <property type="evidence" value="ECO:0007669"/>
    <property type="project" value="UniProtKB-UniRule"/>
</dbReference>
<dbReference type="Gene3D" id="3.30.980.10">
    <property type="entry name" value="Threonyl-trna Synthetase, Chain A, domain 2"/>
    <property type="match status" value="1"/>
</dbReference>
<feature type="domain" description="Alanyl-transfer RNA synthetases family profile" evidence="10">
    <location>
        <begin position="37"/>
        <end position="765"/>
    </location>
</feature>
<keyword evidence="3 9" id="KW-0436">Ligase</keyword>
<keyword evidence="5 9" id="KW-0067">ATP-binding</keyword>
<protein>
    <recommendedName>
        <fullName evidence="9">Alanine--tRNA ligase</fullName>
        <ecNumber evidence="9">6.1.1.7</ecNumber>
    </recommendedName>
    <alternativeName>
        <fullName evidence="9">Alanyl-tRNA synthetase</fullName>
        <shortName evidence="9">AlaRS</shortName>
    </alternativeName>
</protein>